<gene>
    <name evidence="1" type="ORF">SAMN06265219_10444</name>
</gene>
<keyword evidence="2" id="KW-1185">Reference proteome</keyword>
<dbReference type="EMBL" id="FXTP01000004">
    <property type="protein sequence ID" value="SMO52905.1"/>
    <property type="molecule type" value="Genomic_DNA"/>
</dbReference>
<protein>
    <submittedName>
        <fullName evidence="1">Uncharacterized protein</fullName>
    </submittedName>
</protein>
<organism evidence="1 2">
    <name type="scientific">Gracilimonas mengyeensis</name>
    <dbReference type="NCBI Taxonomy" id="1302730"/>
    <lineage>
        <taxon>Bacteria</taxon>
        <taxon>Pseudomonadati</taxon>
        <taxon>Balneolota</taxon>
        <taxon>Balneolia</taxon>
        <taxon>Balneolales</taxon>
        <taxon>Balneolaceae</taxon>
        <taxon>Gracilimonas</taxon>
    </lineage>
</organism>
<sequence length="399" mass="45906">MEKRVILFTLLLFGGLSISQCSLIDGGQETIDGPHYVFLVFNENEVQTKPLKLGPDFGEGWWQDQLYITLTNEKHLAIHPGASTILIASKDLKYISRYSLSYDDNQLGPWFRLIRNKDIVRWDDAVSDSVVTSITVQKFNTEDPNNPFYENIYELHAERPSQDRFLSKTISSHRINLTGYELYGYNVMQMMVKDSLGTRLSMNPYYHLLNAIEVPKFESNSANAVKIDNVPSLDIPFKYYAGTLNNRFSFVIGYSRELLVFDSKTGPWNTISTQLSPYFGFINTTTAITDSSLAFVNSKGLWTYNPLTKKLVKLHPFEESTQDAVVQYDEQKQKLLLIYHYRETEGHTFTGREFLKVFSFDNYGQKTEVFTKKFPDSPSAISNFIKVDGMYYVIIKKHS</sequence>
<evidence type="ECO:0000313" key="1">
    <source>
        <dbReference type="EMBL" id="SMO52905.1"/>
    </source>
</evidence>
<dbReference type="RefSeq" id="WP_142453660.1">
    <property type="nucleotide sequence ID" value="NZ_FXTP01000004.1"/>
</dbReference>
<evidence type="ECO:0000313" key="2">
    <source>
        <dbReference type="Proteomes" id="UP000317557"/>
    </source>
</evidence>
<proteinExistence type="predicted"/>
<accession>A0A521C0L6</accession>
<dbReference type="Proteomes" id="UP000317557">
    <property type="component" value="Unassembled WGS sequence"/>
</dbReference>
<dbReference type="OrthoDB" id="9765204at2"/>
<name>A0A521C0L6_9BACT</name>
<reference evidence="1 2" key="1">
    <citation type="submission" date="2017-05" db="EMBL/GenBank/DDBJ databases">
        <authorList>
            <person name="Varghese N."/>
            <person name="Submissions S."/>
        </authorList>
    </citation>
    <scope>NUCLEOTIDE SEQUENCE [LARGE SCALE GENOMIC DNA]</scope>
    <source>
        <strain evidence="1 2">DSM 21985</strain>
    </source>
</reference>
<dbReference type="AlphaFoldDB" id="A0A521C0L6"/>